<evidence type="ECO:0000313" key="2">
    <source>
        <dbReference type="EMBL" id="RZC50727.1"/>
    </source>
</evidence>
<reference evidence="2 3" key="1">
    <citation type="journal article" date="2018" name="Science">
        <title>The opium poppy genome and morphinan production.</title>
        <authorList>
            <person name="Guo L."/>
            <person name="Winzer T."/>
            <person name="Yang X."/>
            <person name="Li Y."/>
            <person name="Ning Z."/>
            <person name="He Z."/>
            <person name="Teodor R."/>
            <person name="Lu Y."/>
            <person name="Bowser T.A."/>
            <person name="Graham I.A."/>
            <person name="Ye K."/>
        </authorList>
    </citation>
    <scope>NUCLEOTIDE SEQUENCE [LARGE SCALE GENOMIC DNA]</scope>
    <source>
        <strain evidence="3">cv. HN1</strain>
        <tissue evidence="2">Leaves</tissue>
    </source>
</reference>
<proteinExistence type="predicted"/>
<dbReference type="AlphaFoldDB" id="A0A4Y7IPY0"/>
<organism evidence="2 3">
    <name type="scientific">Papaver somniferum</name>
    <name type="common">Opium poppy</name>
    <dbReference type="NCBI Taxonomy" id="3469"/>
    <lineage>
        <taxon>Eukaryota</taxon>
        <taxon>Viridiplantae</taxon>
        <taxon>Streptophyta</taxon>
        <taxon>Embryophyta</taxon>
        <taxon>Tracheophyta</taxon>
        <taxon>Spermatophyta</taxon>
        <taxon>Magnoliopsida</taxon>
        <taxon>Ranunculales</taxon>
        <taxon>Papaveraceae</taxon>
        <taxon>Papaveroideae</taxon>
        <taxon>Papaver</taxon>
    </lineage>
</organism>
<sequence>MEKEKSLKLLWRLKIGMRLLNILKGVHWGFTRPMFVREETENDQVPDSDRRFIGGLQKTHCSIIQSIVVLYEYNHHKTEGYWDVFVWSTGTIESYNRNQKITRHQKKKGKKELDSPTLQTKRDTSTKGWECVSVKNSDLAGMSIMHEDCIRYLRLSFLNSNCKLVRAFTWIVKPLFPCVHRKVCLISRWLALLVNASASLSASPGSPMVPWFHVHQSSPSVPSGSFSIRMYTS</sequence>
<name>A0A4Y7IPY0_PAPSO</name>
<dbReference type="Proteomes" id="UP000316621">
    <property type="component" value="Chromosome 2"/>
</dbReference>
<keyword evidence="3" id="KW-1185">Reference proteome</keyword>
<feature type="compositionally biased region" description="Basic residues" evidence="1">
    <location>
        <begin position="100"/>
        <end position="110"/>
    </location>
</feature>
<gene>
    <name evidence="2" type="ORF">C5167_019146</name>
</gene>
<accession>A0A4Y7IPY0</accession>
<evidence type="ECO:0000313" key="3">
    <source>
        <dbReference type="Proteomes" id="UP000316621"/>
    </source>
</evidence>
<dbReference type="EMBL" id="CM010716">
    <property type="protein sequence ID" value="RZC50727.1"/>
    <property type="molecule type" value="Genomic_DNA"/>
</dbReference>
<protein>
    <submittedName>
        <fullName evidence="2">Uncharacterized protein</fullName>
    </submittedName>
</protein>
<evidence type="ECO:0000256" key="1">
    <source>
        <dbReference type="SAM" id="MobiDB-lite"/>
    </source>
</evidence>
<feature type="region of interest" description="Disordered" evidence="1">
    <location>
        <begin position="100"/>
        <end position="122"/>
    </location>
</feature>
<dbReference type="Gramene" id="RZC50727">
    <property type="protein sequence ID" value="RZC50727"/>
    <property type="gene ID" value="C5167_019146"/>
</dbReference>